<dbReference type="HOGENOM" id="CLU_177509_0_0_9"/>
<dbReference type="PATRIC" id="fig|1126211.3.peg.2143"/>
<dbReference type="KEGG" id="bya:BANAU_2000"/>
<dbReference type="Proteomes" id="UP000002878">
    <property type="component" value="Chromosome"/>
</dbReference>
<protein>
    <submittedName>
        <fullName evidence="1">Uncharacterized protein</fullName>
    </submittedName>
</protein>
<dbReference type="EMBL" id="CP003332">
    <property type="protein sequence ID" value="AFJ62191.1"/>
    <property type="molecule type" value="Genomic_DNA"/>
</dbReference>
<organism evidence="1 2">
    <name type="scientific">Bacillus amyloliquefaciens (strain Y2)</name>
    <name type="common">Bacillus amyloliquefaciens subsp. plantarum (strain B9601-Y2)</name>
    <dbReference type="NCBI Taxonomy" id="1155777"/>
    <lineage>
        <taxon>Bacteria</taxon>
        <taxon>Bacillati</taxon>
        <taxon>Bacillota</taxon>
        <taxon>Bacilli</taxon>
        <taxon>Bacillales</taxon>
        <taxon>Bacillaceae</taxon>
        <taxon>Bacillus</taxon>
        <taxon>Bacillus amyloliquefaciens group</taxon>
    </lineage>
</organism>
<gene>
    <name evidence="1" type="ORF">MUS_2239</name>
</gene>
<reference evidence="1 2" key="1">
    <citation type="journal article" date="2012" name="J. Biotechnol.">
        <title>Genome sequence of the plant growth promoting strain Bacillus amyloliquefaciens subsp. plantarum B9601-Y2 and expression of mersacidin and other secondary metabolites.</title>
        <authorList>
            <person name="He P."/>
            <person name="Hao K."/>
            <person name="Blom J."/>
            <person name="Ruckert C."/>
            <person name="Vater J."/>
            <person name="Mao Z."/>
            <person name="Wu Y."/>
            <person name="Hou M."/>
            <person name="He P."/>
            <person name="He Y."/>
            <person name="Borriss R."/>
        </authorList>
    </citation>
    <scope>NUCLEOTIDE SEQUENCE [LARGE SCALE GENOMIC DNA]</scope>
    <source>
        <strain evidence="1">Y2</strain>
    </source>
</reference>
<sequence>MRLFSKMSQAVGVFTKGEISIINAKRALIQSEKVFDMQKVNWSEQYEWFNKQDKKDGRLMALLRHELTYEEVIRLYKKGFYLKSKEGDVSLSKNDICRMFGVEERQGGVS</sequence>
<name>I2C6B7_BACAY</name>
<dbReference type="KEGG" id="bqy:MUS_2239"/>
<proteinExistence type="predicted"/>
<accession>I2C6B7</accession>
<evidence type="ECO:0000313" key="1">
    <source>
        <dbReference type="EMBL" id="AFJ62191.1"/>
    </source>
</evidence>
<dbReference type="AlphaFoldDB" id="I2C6B7"/>
<evidence type="ECO:0000313" key="2">
    <source>
        <dbReference type="Proteomes" id="UP000002878"/>
    </source>
</evidence>